<feature type="domain" description="GIT Spa2 homology (SHD)" evidence="4">
    <location>
        <begin position="89"/>
        <end position="119"/>
    </location>
</feature>
<sequence>MEERLSQHYAILKRFLAQSLRDGEGNPRPNRARDKLLRLSAVQFQELSTDVYDELLRRQSSTGQQTNGPGQVPPYLLPKDNFHPKRNQARQKLATLPPPRFQDLATDVFYELERRCPMFAGNNISRIGSPAMSMRGPPSRVGSPNGIRSNYGQRNASLGSQVMAGLGIPGAEGSNDSQGRPLAKTSQSNTIIPNKSTMIEDDDEEGSDIYGSRRDTTFTSRSMGGSDKDRKAIAEFENQVEELQVRVKGLEEQVREKDLEMDKFQKSRNEEKSSNDTERKKWANLQIGLEDKLTEARNLNNNLKSEIDKVRSNHAKTERELRSQVDTLTTQTNVGKSEWKARYDNLDKVHQEQRASLLRQDKVTLEVKQEAASFLSQMRALSERSTESQEREESLIRQIHKLEKEVQEWKNRYARERTQARTLRASTMSMSLQQADAGQVAKDESFTSQDGLVKDIYVTRFQIAIDELLQSARGDEPHAVLTRVKPVVIAVRDITIDLGDTQSSQDETMQRTDKLRAKVSATANNLVTASKNFAMSKGLSPVSLLDAAASHLTSSIVELIRLVKIRPTPAQELDEQEEKDVIADSPADYYGISGVRESTGADSVYSTVTDPRRSVQPAAQGKSAKFVHNGFPNSAQHAVGPKSTHGNYKYPDSKMDELRAFLESRTDHLIPTIQALVSAIRTSAEAPDILDHLAAIVSTTSQIIAKTHDASPSEQSVQKLLLTLSECVDRLEDKGREGEGIDDDRDWGIFVKGLPPLAFDIARSAKELRSWVEGIGDKE</sequence>
<dbReference type="InterPro" id="IPR056439">
    <property type="entry name" value="VBS_C3G9"/>
</dbReference>
<keyword evidence="6" id="KW-1185">Reference proteome</keyword>
<dbReference type="PANTHER" id="PTHR21601">
    <property type="entry name" value="SPA2 PROTEIN"/>
    <property type="match status" value="1"/>
</dbReference>
<evidence type="ECO:0000313" key="5">
    <source>
        <dbReference type="EMBL" id="CAF9931439.1"/>
    </source>
</evidence>
<dbReference type="Proteomes" id="UP000664534">
    <property type="component" value="Unassembled WGS sequence"/>
</dbReference>
<dbReference type="InterPro" id="IPR039892">
    <property type="entry name" value="Spa2/Sph1"/>
</dbReference>
<gene>
    <name evidence="5" type="primary">SPA2</name>
    <name evidence="5" type="ORF">IMSHALPRED_008624</name>
</gene>
<dbReference type="PANTHER" id="PTHR21601:SF0">
    <property type="entry name" value="PROTEIN SPA2-RELATED"/>
    <property type="match status" value="1"/>
</dbReference>
<keyword evidence="2" id="KW-0175">Coiled coil</keyword>
<evidence type="ECO:0000256" key="1">
    <source>
        <dbReference type="ARBA" id="ARBA00022737"/>
    </source>
</evidence>
<evidence type="ECO:0000256" key="3">
    <source>
        <dbReference type="SAM" id="MobiDB-lite"/>
    </source>
</evidence>
<dbReference type="AlphaFoldDB" id="A0A8H3FYB7"/>
<evidence type="ECO:0000259" key="4">
    <source>
        <dbReference type="SMART" id="SM00555"/>
    </source>
</evidence>
<name>A0A8H3FYB7_9LECA</name>
<comment type="caution">
    <text evidence="5">The sequence shown here is derived from an EMBL/GenBank/DDBJ whole genome shotgun (WGS) entry which is preliminary data.</text>
</comment>
<dbReference type="SMART" id="SM00555">
    <property type="entry name" value="GIT"/>
    <property type="match status" value="2"/>
</dbReference>
<evidence type="ECO:0000256" key="2">
    <source>
        <dbReference type="SAM" id="Coils"/>
    </source>
</evidence>
<feature type="compositionally biased region" description="Polar residues" evidence="3">
    <location>
        <begin position="174"/>
        <end position="197"/>
    </location>
</feature>
<feature type="coiled-coil region" evidence="2">
    <location>
        <begin position="385"/>
        <end position="419"/>
    </location>
</feature>
<evidence type="ECO:0000313" key="6">
    <source>
        <dbReference type="Proteomes" id="UP000664534"/>
    </source>
</evidence>
<organism evidence="5 6">
    <name type="scientific">Imshaugia aleurites</name>
    <dbReference type="NCBI Taxonomy" id="172621"/>
    <lineage>
        <taxon>Eukaryota</taxon>
        <taxon>Fungi</taxon>
        <taxon>Dikarya</taxon>
        <taxon>Ascomycota</taxon>
        <taxon>Pezizomycotina</taxon>
        <taxon>Lecanoromycetes</taxon>
        <taxon>OSLEUM clade</taxon>
        <taxon>Lecanoromycetidae</taxon>
        <taxon>Lecanorales</taxon>
        <taxon>Lecanorineae</taxon>
        <taxon>Parmeliaceae</taxon>
        <taxon>Imshaugia</taxon>
    </lineage>
</organism>
<dbReference type="InterPro" id="IPR013724">
    <property type="entry name" value="GIT_SHD"/>
</dbReference>
<dbReference type="Pfam" id="PF23742">
    <property type="entry name" value="VBS_C3G9"/>
    <property type="match status" value="1"/>
</dbReference>
<feature type="domain" description="GIT Spa2 homology (SHD)" evidence="4">
    <location>
        <begin position="32"/>
        <end position="62"/>
    </location>
</feature>
<dbReference type="Pfam" id="PF08518">
    <property type="entry name" value="GIT_SHD"/>
    <property type="match status" value="2"/>
</dbReference>
<reference evidence="5" key="1">
    <citation type="submission" date="2021-03" db="EMBL/GenBank/DDBJ databases">
        <authorList>
            <person name="Tagirdzhanova G."/>
        </authorList>
    </citation>
    <scope>NUCLEOTIDE SEQUENCE</scope>
</reference>
<dbReference type="Pfam" id="PF12205">
    <property type="entry name" value="GIT1_C"/>
    <property type="match status" value="1"/>
</dbReference>
<dbReference type="Gene3D" id="1.20.120.330">
    <property type="entry name" value="Nucleotidyltransferases domain 2"/>
    <property type="match status" value="1"/>
</dbReference>
<feature type="coiled-coil region" evidence="2">
    <location>
        <begin position="226"/>
        <end position="320"/>
    </location>
</feature>
<accession>A0A8H3FYB7</accession>
<dbReference type="OrthoDB" id="5588096at2759"/>
<keyword evidence="1" id="KW-0677">Repeat</keyword>
<protein>
    <submittedName>
        <fullName evidence="5">Component of the polarisome</fullName>
    </submittedName>
</protein>
<feature type="region of interest" description="Disordered" evidence="3">
    <location>
        <begin position="169"/>
        <end position="226"/>
    </location>
</feature>
<dbReference type="EMBL" id="CAJPDT010000061">
    <property type="protein sequence ID" value="CAF9931439.1"/>
    <property type="molecule type" value="Genomic_DNA"/>
</dbReference>
<dbReference type="GO" id="GO:1902716">
    <property type="term" value="C:cell cortex of growing cell tip"/>
    <property type="evidence" value="ECO:0007669"/>
    <property type="project" value="TreeGrafter"/>
</dbReference>
<proteinExistence type="predicted"/>
<dbReference type="InterPro" id="IPR022018">
    <property type="entry name" value="GIT1_C"/>
</dbReference>
<dbReference type="GO" id="GO:0005078">
    <property type="term" value="F:MAP-kinase scaffold activity"/>
    <property type="evidence" value="ECO:0007669"/>
    <property type="project" value="TreeGrafter"/>
</dbReference>
<dbReference type="GO" id="GO:0005826">
    <property type="term" value="C:actomyosin contractile ring"/>
    <property type="evidence" value="ECO:0007669"/>
    <property type="project" value="TreeGrafter"/>
</dbReference>